<dbReference type="Proteomes" id="UP000185984">
    <property type="component" value="Unassembled WGS sequence"/>
</dbReference>
<proteinExistence type="predicted"/>
<keyword evidence="1" id="KW-0472">Membrane</keyword>
<dbReference type="AlphaFoldDB" id="A0A1U7HTQ9"/>
<feature type="transmembrane region" description="Helical" evidence="1">
    <location>
        <begin position="49"/>
        <end position="67"/>
    </location>
</feature>
<name>A0A1U7HTQ9_9CHRO</name>
<keyword evidence="3" id="KW-1185">Reference proteome</keyword>
<feature type="transmembrane region" description="Helical" evidence="1">
    <location>
        <begin position="79"/>
        <end position="97"/>
    </location>
</feature>
<dbReference type="RefSeq" id="WP_073549185.1">
    <property type="nucleotide sequence ID" value="NZ_CAWMVK010000041.1"/>
</dbReference>
<organism evidence="2 3">
    <name type="scientific">Chroogloeocystis siderophila 5.2 s.c.1</name>
    <dbReference type="NCBI Taxonomy" id="247279"/>
    <lineage>
        <taxon>Bacteria</taxon>
        <taxon>Bacillati</taxon>
        <taxon>Cyanobacteriota</taxon>
        <taxon>Cyanophyceae</taxon>
        <taxon>Oscillatoriophycideae</taxon>
        <taxon>Chroococcales</taxon>
        <taxon>Chroococcaceae</taxon>
        <taxon>Chroogloeocystis</taxon>
    </lineage>
</organism>
<accession>A0A1U7HTQ9</accession>
<protein>
    <submittedName>
        <fullName evidence="2">Uncharacterized protein</fullName>
    </submittedName>
</protein>
<dbReference type="EMBL" id="MRCC01000007">
    <property type="protein sequence ID" value="OKH26961.1"/>
    <property type="molecule type" value="Genomic_DNA"/>
</dbReference>
<dbReference type="STRING" id="247279.NIES1031_09510"/>
<evidence type="ECO:0000256" key="1">
    <source>
        <dbReference type="SAM" id="Phobius"/>
    </source>
</evidence>
<keyword evidence="1" id="KW-1133">Transmembrane helix</keyword>
<dbReference type="OrthoDB" id="425763at2"/>
<keyword evidence="1" id="KW-0812">Transmembrane</keyword>
<gene>
    <name evidence="2" type="ORF">NIES1031_09510</name>
</gene>
<reference evidence="2 3" key="1">
    <citation type="submission" date="2016-11" db="EMBL/GenBank/DDBJ databases">
        <title>Draft Genome Sequences of Nine Cyanobacterial Strains from Diverse Habitats.</title>
        <authorList>
            <person name="Zhu T."/>
            <person name="Hou S."/>
            <person name="Lu X."/>
            <person name="Hess W.R."/>
        </authorList>
    </citation>
    <scope>NUCLEOTIDE SEQUENCE [LARGE SCALE GENOMIC DNA]</scope>
    <source>
        <strain evidence="2 3">5.2 s.c.1</strain>
    </source>
</reference>
<evidence type="ECO:0000313" key="3">
    <source>
        <dbReference type="Proteomes" id="UP000185984"/>
    </source>
</evidence>
<evidence type="ECO:0000313" key="2">
    <source>
        <dbReference type="EMBL" id="OKH26961.1"/>
    </source>
</evidence>
<comment type="caution">
    <text evidence="2">The sequence shown here is derived from an EMBL/GenBank/DDBJ whole genome shotgun (WGS) entry which is preliminary data.</text>
</comment>
<sequence length="107" mass="12196">MQILHSVWHDVILSLSFLASVVGLVLLAKKNQAQVEELEETELILFRMSFAYWLVYCIACVAQKLILPDWEISTLSVKLTAALSYFLTFACIICLPLHRVAVRQVEE</sequence>
<feature type="transmembrane region" description="Helical" evidence="1">
    <location>
        <begin position="6"/>
        <end position="28"/>
    </location>
</feature>